<dbReference type="AlphaFoldDB" id="A0A383R8D1"/>
<organism evidence="1 2">
    <name type="scientific">Paenibacillus alvei</name>
    <name type="common">Bacillus alvei</name>
    <dbReference type="NCBI Taxonomy" id="44250"/>
    <lineage>
        <taxon>Bacteria</taxon>
        <taxon>Bacillati</taxon>
        <taxon>Bacillota</taxon>
        <taxon>Bacilli</taxon>
        <taxon>Bacillales</taxon>
        <taxon>Paenibacillaceae</taxon>
        <taxon>Paenibacillus</taxon>
    </lineage>
</organism>
<name>A0A383R8D1_PAEAL</name>
<accession>A0A383R8D1</accession>
<protein>
    <submittedName>
        <fullName evidence="1">Uncharacterized protein</fullName>
    </submittedName>
</protein>
<sequence>MFHPWEVIMNDPKQSRNLRCRYIEVARPHERRNEGIVRVITGAKRAIGSGEAGKR</sequence>
<gene>
    <name evidence="1" type="ORF">PBLR_11008</name>
</gene>
<proteinExistence type="predicted"/>
<evidence type="ECO:0000313" key="1">
    <source>
        <dbReference type="EMBL" id="SYX82586.1"/>
    </source>
</evidence>
<dbReference type="EMBL" id="LS992241">
    <property type="protein sequence ID" value="SYX82586.1"/>
    <property type="molecule type" value="Genomic_DNA"/>
</dbReference>
<dbReference type="Proteomes" id="UP000304148">
    <property type="component" value="Chromosome"/>
</dbReference>
<reference evidence="2" key="1">
    <citation type="submission" date="2018-08" db="EMBL/GenBank/DDBJ databases">
        <authorList>
            <person name="Chevrot R."/>
        </authorList>
    </citation>
    <scope>NUCLEOTIDE SEQUENCE [LARGE SCALE GENOMIC DNA]</scope>
</reference>
<evidence type="ECO:0000313" key="2">
    <source>
        <dbReference type="Proteomes" id="UP000304148"/>
    </source>
</evidence>